<evidence type="ECO:0000313" key="2">
    <source>
        <dbReference type="Proteomes" id="UP000193498"/>
    </source>
</evidence>
<organism evidence="1 2">
    <name type="scientific">Basidiobolus meristosporus CBS 931.73</name>
    <dbReference type="NCBI Taxonomy" id="1314790"/>
    <lineage>
        <taxon>Eukaryota</taxon>
        <taxon>Fungi</taxon>
        <taxon>Fungi incertae sedis</taxon>
        <taxon>Zoopagomycota</taxon>
        <taxon>Entomophthoromycotina</taxon>
        <taxon>Basidiobolomycetes</taxon>
        <taxon>Basidiobolales</taxon>
        <taxon>Basidiobolaceae</taxon>
        <taxon>Basidiobolus</taxon>
    </lineage>
</organism>
<comment type="caution">
    <text evidence="1">The sequence shown here is derived from an EMBL/GenBank/DDBJ whole genome shotgun (WGS) entry which is preliminary data.</text>
</comment>
<name>A0A1Y1Y8K2_9FUNG</name>
<keyword evidence="2" id="KW-1185">Reference proteome</keyword>
<accession>A0A1Y1Y8K2</accession>
<evidence type="ECO:0000313" key="1">
    <source>
        <dbReference type="EMBL" id="ORX94350.1"/>
    </source>
</evidence>
<dbReference type="Proteomes" id="UP000193498">
    <property type="component" value="Unassembled WGS sequence"/>
</dbReference>
<reference evidence="1 2" key="1">
    <citation type="submission" date="2016-07" db="EMBL/GenBank/DDBJ databases">
        <title>Pervasive Adenine N6-methylation of Active Genes in Fungi.</title>
        <authorList>
            <consortium name="DOE Joint Genome Institute"/>
            <person name="Mondo S.J."/>
            <person name="Dannebaum R.O."/>
            <person name="Kuo R.C."/>
            <person name="Labutti K."/>
            <person name="Haridas S."/>
            <person name="Kuo A."/>
            <person name="Salamov A."/>
            <person name="Ahrendt S.R."/>
            <person name="Lipzen A."/>
            <person name="Sullivan W."/>
            <person name="Andreopoulos W.B."/>
            <person name="Clum A."/>
            <person name="Lindquist E."/>
            <person name="Daum C."/>
            <person name="Ramamoorthy G.K."/>
            <person name="Gryganskyi A."/>
            <person name="Culley D."/>
            <person name="Magnuson J.K."/>
            <person name="James T.Y."/>
            <person name="O'Malley M.A."/>
            <person name="Stajich J.E."/>
            <person name="Spatafora J.W."/>
            <person name="Visel A."/>
            <person name="Grigoriev I.V."/>
        </authorList>
    </citation>
    <scope>NUCLEOTIDE SEQUENCE [LARGE SCALE GENOMIC DNA]</scope>
    <source>
        <strain evidence="1 2">CBS 931.73</strain>
    </source>
</reference>
<protein>
    <submittedName>
        <fullName evidence="1">Uncharacterized protein</fullName>
    </submittedName>
</protein>
<dbReference type="AlphaFoldDB" id="A0A1Y1Y8K2"/>
<dbReference type="InParanoid" id="A0A1Y1Y8K2"/>
<proteinExistence type="predicted"/>
<gene>
    <name evidence="1" type="ORF">K493DRAFT_302121</name>
</gene>
<sequence>MVSHAEVERSLQNGASLLHVIRITPHHLYYSSGSYYVMLVATANRRFAQVVIAHSNNYPDECPHDPRRYTTSLVLALSRQYTNTGFIQIVELISISKRVKPFHAYPFQEFQQFFLIYENGIELISVRCDLITQPVFATIRNHGYSVIPPCAWTKRVAYVLLDLWVLYQLIANEDVAETTTARFQGFVNLRLSIDLV</sequence>
<dbReference type="EMBL" id="MCFE01000207">
    <property type="protein sequence ID" value="ORX94350.1"/>
    <property type="molecule type" value="Genomic_DNA"/>
</dbReference>